<accession>D0LQ61</accession>
<keyword evidence="3" id="KW-1185">Reference proteome</keyword>
<dbReference type="HOGENOM" id="CLU_628166_0_0_7"/>
<dbReference type="RefSeq" id="WP_012829696.1">
    <property type="nucleotide sequence ID" value="NC_013440.1"/>
</dbReference>
<keyword evidence="1" id="KW-0732">Signal</keyword>
<protein>
    <submittedName>
        <fullName evidence="2">Uncharacterized protein</fullName>
    </submittedName>
</protein>
<feature type="chain" id="PRO_5003011550" evidence="1">
    <location>
        <begin position="27"/>
        <end position="436"/>
    </location>
</feature>
<reference evidence="2 3" key="1">
    <citation type="journal article" date="2010" name="Stand. Genomic Sci.">
        <title>Complete genome sequence of Haliangium ochraceum type strain (SMP-2).</title>
        <authorList>
            <consortium name="US DOE Joint Genome Institute (JGI-PGF)"/>
            <person name="Ivanova N."/>
            <person name="Daum C."/>
            <person name="Lang E."/>
            <person name="Abt B."/>
            <person name="Kopitz M."/>
            <person name="Saunders E."/>
            <person name="Lapidus A."/>
            <person name="Lucas S."/>
            <person name="Glavina Del Rio T."/>
            <person name="Nolan M."/>
            <person name="Tice H."/>
            <person name="Copeland A."/>
            <person name="Cheng J.F."/>
            <person name="Chen F."/>
            <person name="Bruce D."/>
            <person name="Goodwin L."/>
            <person name="Pitluck S."/>
            <person name="Mavromatis K."/>
            <person name="Pati A."/>
            <person name="Mikhailova N."/>
            <person name="Chen A."/>
            <person name="Palaniappan K."/>
            <person name="Land M."/>
            <person name="Hauser L."/>
            <person name="Chang Y.J."/>
            <person name="Jeffries C.D."/>
            <person name="Detter J.C."/>
            <person name="Brettin T."/>
            <person name="Rohde M."/>
            <person name="Goker M."/>
            <person name="Bristow J."/>
            <person name="Markowitz V."/>
            <person name="Eisen J.A."/>
            <person name="Hugenholtz P."/>
            <person name="Kyrpides N.C."/>
            <person name="Klenk H.P."/>
        </authorList>
    </citation>
    <scope>NUCLEOTIDE SEQUENCE [LARGE SCALE GENOMIC DNA]</scope>
    <source>
        <strain evidence="3">DSM 14365 / CIP 107738 / JCM 11303 / AJ 13395 / SMP-2</strain>
    </source>
</reference>
<feature type="signal peptide" evidence="1">
    <location>
        <begin position="1"/>
        <end position="26"/>
    </location>
</feature>
<organism evidence="2 3">
    <name type="scientific">Haliangium ochraceum (strain DSM 14365 / JCM 11303 / SMP-2)</name>
    <dbReference type="NCBI Taxonomy" id="502025"/>
    <lineage>
        <taxon>Bacteria</taxon>
        <taxon>Pseudomonadati</taxon>
        <taxon>Myxococcota</taxon>
        <taxon>Polyangia</taxon>
        <taxon>Haliangiales</taxon>
        <taxon>Kofleriaceae</taxon>
        <taxon>Haliangium</taxon>
    </lineage>
</organism>
<sequence length="436" mass="44928">MSPRLLSSLCCSLALGALLAPAPAAAQEAQASGSLGAGMFGSAAAASAEVGVDISGDSFAAGIGGQVRWVADEGVRTREWDEPSEWATVLRYLMYTRLPASDTDALRVALAVGALGDVDLGGGALVRGFTTGLELDHGHLGAQARVAHGALAFEGLVDDVVAPRVAGVHGSFTRVGARHLAGFGASLAADFSASRTRVLMDPDTGLERAELEQTVLPMAALDGRIGLHHSTPSRRLAGALRAELAAISSAAAGLHLGLDLDGQFGLTEIAASAGLSLGTAGYIPGWVGPLYERDRVQFGESPGAPTQLDLSERDLGHLGGLYELRAQHPGWGELAVSVAQRAGLPNLVAARVSAPIFDRAQAALWSAIETRGQARSFAFELRARLPHQLFVSAEAARLYRGAEAMDGAAPATAPDEALSAWWQATVSLGATLALTP</sequence>
<dbReference type="KEGG" id="hoh:Hoch_4607"/>
<gene>
    <name evidence="2" type="ordered locus">Hoch_4607</name>
</gene>
<dbReference type="EMBL" id="CP001804">
    <property type="protein sequence ID" value="ACY17098.1"/>
    <property type="molecule type" value="Genomic_DNA"/>
</dbReference>
<proteinExistence type="predicted"/>
<evidence type="ECO:0000256" key="1">
    <source>
        <dbReference type="SAM" id="SignalP"/>
    </source>
</evidence>
<dbReference type="AlphaFoldDB" id="D0LQ61"/>
<dbReference type="Proteomes" id="UP000001880">
    <property type="component" value="Chromosome"/>
</dbReference>
<dbReference type="STRING" id="502025.Hoch_4607"/>
<evidence type="ECO:0000313" key="3">
    <source>
        <dbReference type="Proteomes" id="UP000001880"/>
    </source>
</evidence>
<evidence type="ECO:0000313" key="2">
    <source>
        <dbReference type="EMBL" id="ACY17098.1"/>
    </source>
</evidence>
<name>D0LQ61_HALO1</name>